<dbReference type="PRINTS" id="PR01438">
    <property type="entry name" value="UNVRSLSTRESS"/>
</dbReference>
<name>A0A1I5CFL1_9BACT</name>
<accession>A0A1I5CFL1</accession>
<dbReference type="EMBL" id="FOVW01000002">
    <property type="protein sequence ID" value="SFN85790.1"/>
    <property type="molecule type" value="Genomic_DNA"/>
</dbReference>
<dbReference type="InterPro" id="IPR006015">
    <property type="entry name" value="Universal_stress_UspA"/>
</dbReference>
<dbReference type="STRING" id="226506.SAMN04488519_102260"/>
<dbReference type="PANTHER" id="PTHR46268:SF6">
    <property type="entry name" value="UNIVERSAL STRESS PROTEIN UP12"/>
    <property type="match status" value="1"/>
</dbReference>
<dbReference type="SUPFAM" id="SSF52402">
    <property type="entry name" value="Adenine nucleotide alpha hydrolases-like"/>
    <property type="match status" value="2"/>
</dbReference>
<evidence type="ECO:0000313" key="4">
    <source>
        <dbReference type="Proteomes" id="UP000199564"/>
    </source>
</evidence>
<dbReference type="AlphaFoldDB" id="A0A1I5CFL1"/>
<comment type="similarity">
    <text evidence="1">Belongs to the universal stress protein A family.</text>
</comment>
<evidence type="ECO:0000313" key="3">
    <source>
        <dbReference type="EMBL" id="SFN85790.1"/>
    </source>
</evidence>
<reference evidence="4" key="1">
    <citation type="submission" date="2016-10" db="EMBL/GenBank/DDBJ databases">
        <authorList>
            <person name="Varghese N."/>
            <person name="Submissions S."/>
        </authorList>
    </citation>
    <scope>NUCLEOTIDE SEQUENCE [LARGE SCALE GENOMIC DNA]</scope>
    <source>
        <strain evidence="4">DSM 15282</strain>
    </source>
</reference>
<organism evidence="3 4">
    <name type="scientific">Algoriphagus ornithinivorans</name>
    <dbReference type="NCBI Taxonomy" id="226506"/>
    <lineage>
        <taxon>Bacteria</taxon>
        <taxon>Pseudomonadati</taxon>
        <taxon>Bacteroidota</taxon>
        <taxon>Cytophagia</taxon>
        <taxon>Cytophagales</taxon>
        <taxon>Cyclobacteriaceae</taxon>
        <taxon>Algoriphagus</taxon>
    </lineage>
</organism>
<gene>
    <name evidence="3" type="ORF">SAMN04488519_102260</name>
</gene>
<dbReference type="CDD" id="cd00293">
    <property type="entry name" value="USP-like"/>
    <property type="match status" value="2"/>
</dbReference>
<dbReference type="Pfam" id="PF00582">
    <property type="entry name" value="Usp"/>
    <property type="match status" value="2"/>
</dbReference>
<dbReference type="InterPro" id="IPR006016">
    <property type="entry name" value="UspA"/>
</dbReference>
<dbReference type="RefSeq" id="WP_091650395.1">
    <property type="nucleotide sequence ID" value="NZ_FOVW01000002.1"/>
</dbReference>
<dbReference type="PANTHER" id="PTHR46268">
    <property type="entry name" value="STRESS RESPONSE PROTEIN NHAX"/>
    <property type="match status" value="1"/>
</dbReference>
<sequence>MTKVLVPYDFSEQAQYALDFTTNLASKLDNITVEVLHVLEIPTNTSLGTMGGGEMMPEIENQIFFVELTERRKKQMKELEEKFKSQKFEFKTKLKLGNAFQAISESINEEKPDLVVMGSKGSSGLEEVLVGSNTEKVVRNAKCPVVTIKSPVDPKDLKKIVFASDFRENSDEVAARIKRLQKLFGAELYLVNVNTPGSFETTRESIARIKHYVKKYDFENVKAEIYNSSSEESGIIEFAEDIDADLIAMATHGRTGFLHLITGSIAEDVVNHAKRPVWTFRAE</sequence>
<feature type="domain" description="UspA" evidence="2">
    <location>
        <begin position="158"/>
        <end position="281"/>
    </location>
</feature>
<dbReference type="InterPro" id="IPR014729">
    <property type="entry name" value="Rossmann-like_a/b/a_fold"/>
</dbReference>
<feature type="domain" description="UspA" evidence="2">
    <location>
        <begin position="2"/>
        <end position="149"/>
    </location>
</feature>
<evidence type="ECO:0000259" key="2">
    <source>
        <dbReference type="Pfam" id="PF00582"/>
    </source>
</evidence>
<dbReference type="Gene3D" id="3.40.50.620">
    <property type="entry name" value="HUPs"/>
    <property type="match status" value="2"/>
</dbReference>
<dbReference type="Proteomes" id="UP000199564">
    <property type="component" value="Unassembled WGS sequence"/>
</dbReference>
<protein>
    <submittedName>
        <fullName evidence="3">Nucleotide-binding universal stress protein, UspA family</fullName>
    </submittedName>
</protein>
<keyword evidence="4" id="KW-1185">Reference proteome</keyword>
<proteinExistence type="inferred from homology"/>
<evidence type="ECO:0000256" key="1">
    <source>
        <dbReference type="ARBA" id="ARBA00008791"/>
    </source>
</evidence>